<keyword evidence="2" id="KW-0812">Transmembrane</keyword>
<feature type="transmembrane region" description="Helical" evidence="2">
    <location>
        <begin position="158"/>
        <end position="181"/>
    </location>
</feature>
<keyword evidence="2" id="KW-1133">Transmembrane helix</keyword>
<reference evidence="3" key="1">
    <citation type="submission" date="2018-10" db="EMBL/GenBank/DDBJ databases">
        <title>Effector identification in a new, highly contiguous assembly of the strawberry crown rot pathogen Phytophthora cactorum.</title>
        <authorList>
            <person name="Armitage A.D."/>
            <person name="Nellist C.F."/>
            <person name="Bates H."/>
            <person name="Vickerstaff R.J."/>
            <person name="Harrison R.J."/>
        </authorList>
    </citation>
    <scope>NUCLEOTIDE SEQUENCE</scope>
    <source>
        <strain evidence="3">4040</strain>
    </source>
</reference>
<dbReference type="VEuPathDB" id="FungiDB:PC110_g9603"/>
<dbReference type="AlphaFoldDB" id="A0A8T1D7N8"/>
<evidence type="ECO:0000313" key="3">
    <source>
        <dbReference type="EMBL" id="KAG2936766.1"/>
    </source>
</evidence>
<name>A0A8T1D7N8_9STRA</name>
<organism evidence="3 4">
    <name type="scientific">Phytophthora cactorum</name>
    <dbReference type="NCBI Taxonomy" id="29920"/>
    <lineage>
        <taxon>Eukaryota</taxon>
        <taxon>Sar</taxon>
        <taxon>Stramenopiles</taxon>
        <taxon>Oomycota</taxon>
        <taxon>Peronosporomycetes</taxon>
        <taxon>Peronosporales</taxon>
        <taxon>Peronosporaceae</taxon>
        <taxon>Phytophthora</taxon>
    </lineage>
</organism>
<evidence type="ECO:0000313" key="4">
    <source>
        <dbReference type="Proteomes" id="UP000736787"/>
    </source>
</evidence>
<proteinExistence type="predicted"/>
<gene>
    <name evidence="3" type="ORF">PC117_g11970</name>
</gene>
<feature type="transmembrane region" description="Helical" evidence="2">
    <location>
        <begin position="201"/>
        <end position="222"/>
    </location>
</feature>
<evidence type="ECO:0008006" key="5">
    <source>
        <dbReference type="Google" id="ProtNLM"/>
    </source>
</evidence>
<feature type="region of interest" description="Disordered" evidence="1">
    <location>
        <begin position="53"/>
        <end position="84"/>
    </location>
</feature>
<evidence type="ECO:0000256" key="1">
    <source>
        <dbReference type="SAM" id="MobiDB-lite"/>
    </source>
</evidence>
<accession>A0A8T1D7N8</accession>
<comment type="caution">
    <text evidence="3">The sequence shown here is derived from an EMBL/GenBank/DDBJ whole genome shotgun (WGS) entry which is preliminary data.</text>
</comment>
<protein>
    <recommendedName>
        <fullName evidence="5">Transmembrane protein</fullName>
    </recommendedName>
</protein>
<sequence>MHTGTREATRSRNCLWTSGRGDRWIPIKDNVNIAVDIQIFLLGFKNKRLAIARPPSQLPAPTNTRHQQNREGKIAVNQPPPRSGSVDVYGGLRKEMNATFDRTDIVSVVSGGKAGYANLKHLNVGSPGSDVSDLGDTADLEELLAQGSSQGPQTHPGIICCAIFSFSGFFLLLIVGCIVSSNSLYIKVKPPHGQPKSSLATSIFLAAFLYLCVFGTSIMYFLRARRAQKVYQLSLDVHAD</sequence>
<evidence type="ECO:0000256" key="2">
    <source>
        <dbReference type="SAM" id="Phobius"/>
    </source>
</evidence>
<keyword evidence="2" id="KW-0472">Membrane</keyword>
<dbReference type="EMBL" id="RCMK01000320">
    <property type="protein sequence ID" value="KAG2936766.1"/>
    <property type="molecule type" value="Genomic_DNA"/>
</dbReference>
<dbReference type="Proteomes" id="UP000736787">
    <property type="component" value="Unassembled WGS sequence"/>
</dbReference>